<dbReference type="PANTHER" id="PTHR31672:SF13">
    <property type="entry name" value="F-BOX PROTEIN CPR30-LIKE"/>
    <property type="match status" value="1"/>
</dbReference>
<dbReference type="InterPro" id="IPR001810">
    <property type="entry name" value="F-box_dom"/>
</dbReference>
<dbReference type="InterPro" id="IPR050796">
    <property type="entry name" value="SCF_F-box_component"/>
</dbReference>
<dbReference type="AlphaFoldDB" id="A0A2G5E2J9"/>
<organism evidence="2 3">
    <name type="scientific">Aquilegia coerulea</name>
    <name type="common">Rocky mountain columbine</name>
    <dbReference type="NCBI Taxonomy" id="218851"/>
    <lineage>
        <taxon>Eukaryota</taxon>
        <taxon>Viridiplantae</taxon>
        <taxon>Streptophyta</taxon>
        <taxon>Embryophyta</taxon>
        <taxon>Tracheophyta</taxon>
        <taxon>Spermatophyta</taxon>
        <taxon>Magnoliopsida</taxon>
        <taxon>Ranunculales</taxon>
        <taxon>Ranunculaceae</taxon>
        <taxon>Thalictroideae</taxon>
        <taxon>Aquilegia</taxon>
    </lineage>
</organism>
<dbReference type="SMART" id="SM00256">
    <property type="entry name" value="FBOX"/>
    <property type="match status" value="1"/>
</dbReference>
<dbReference type="InterPro" id="IPR017451">
    <property type="entry name" value="F-box-assoc_interact_dom"/>
</dbReference>
<dbReference type="Pfam" id="PF00646">
    <property type="entry name" value="F-box"/>
    <property type="match status" value="1"/>
</dbReference>
<proteinExistence type="predicted"/>
<dbReference type="Pfam" id="PF07734">
    <property type="entry name" value="FBA_1"/>
    <property type="match status" value="1"/>
</dbReference>
<evidence type="ECO:0000259" key="1">
    <source>
        <dbReference type="PROSITE" id="PS50181"/>
    </source>
</evidence>
<dbReference type="OrthoDB" id="5314306at2759"/>
<reference evidence="2 3" key="1">
    <citation type="submission" date="2017-09" db="EMBL/GenBank/DDBJ databases">
        <title>WGS assembly of Aquilegia coerulea Goldsmith.</title>
        <authorList>
            <person name="Hodges S."/>
            <person name="Kramer E."/>
            <person name="Nordborg M."/>
            <person name="Tomkins J."/>
            <person name="Borevitz J."/>
            <person name="Derieg N."/>
            <person name="Yan J."/>
            <person name="Mihaltcheva S."/>
            <person name="Hayes R.D."/>
            <person name="Rokhsar D."/>
        </authorList>
    </citation>
    <scope>NUCLEOTIDE SEQUENCE [LARGE SCALE GENOMIC DNA]</scope>
    <source>
        <strain evidence="3">cv. Goldsmith</strain>
    </source>
</reference>
<dbReference type="PROSITE" id="PS50181">
    <property type="entry name" value="FBOX"/>
    <property type="match status" value="1"/>
</dbReference>
<dbReference type="InParanoid" id="A0A2G5E2J9"/>
<feature type="domain" description="F-box" evidence="1">
    <location>
        <begin position="70"/>
        <end position="115"/>
    </location>
</feature>
<gene>
    <name evidence="2" type="ORF">AQUCO_01300619v1</name>
</gene>
<accession>A0A2G5E2J9</accession>
<dbReference type="CDD" id="cd22157">
    <property type="entry name" value="F-box_AtFBW1-like"/>
    <property type="match status" value="1"/>
</dbReference>
<dbReference type="Gene3D" id="1.20.1280.50">
    <property type="match status" value="1"/>
</dbReference>
<protein>
    <recommendedName>
        <fullName evidence="1">F-box domain-containing protein</fullName>
    </recommendedName>
</protein>
<sequence>MSIKESSSADSVVSAPTKITLNDQNKKGLEMQIKDLKGTNKVKSRRFHLRFSFINHLFSRLQKKLVWSRNSMSIVLPDEIIEDILSRLPVKSLLRFRCVSKSWCAIIRNPYFVKMHHDRFHENNNLVFLKGGIRNVNKLYLLNYEEVNNSLVELSRPSEMPDIPIITTCSCNGLICIEDVRGTLWIWNPSTRKHKRLPRFMVGLVSVMTSCTGLGFVYDLSSSDYMIIKICSPQNCCFQSEVGIYWSSYNLWERLPDIPYKIFYVRWDVPTNKSNKVFSESNPTHFHDALHWVGCKCLRDLTLNIIFAFDVKNRVFREVHLPADYDHFNLCRMTLLVLDGYLCLFCERALLAEVWLMKEYGVRESWTKLFTCEGYNFPRATTKKGKLIVENHEGGLCSYDLKGQCCRSLITKPPKLFGMGTTFVESLVPL</sequence>
<dbReference type="STRING" id="218851.A0A2G5E2J9"/>
<dbReference type="InterPro" id="IPR036047">
    <property type="entry name" value="F-box-like_dom_sf"/>
</dbReference>
<dbReference type="NCBIfam" id="TIGR01640">
    <property type="entry name" value="F_box_assoc_1"/>
    <property type="match status" value="1"/>
</dbReference>
<keyword evidence="3" id="KW-1185">Reference proteome</keyword>
<dbReference type="Proteomes" id="UP000230069">
    <property type="component" value="Unassembled WGS sequence"/>
</dbReference>
<dbReference type="InterPro" id="IPR006527">
    <property type="entry name" value="F-box-assoc_dom_typ1"/>
</dbReference>
<dbReference type="PANTHER" id="PTHR31672">
    <property type="entry name" value="BNACNNG10540D PROTEIN"/>
    <property type="match status" value="1"/>
</dbReference>
<dbReference type="EMBL" id="KZ305030">
    <property type="protein sequence ID" value="PIA50002.1"/>
    <property type="molecule type" value="Genomic_DNA"/>
</dbReference>
<evidence type="ECO:0000313" key="2">
    <source>
        <dbReference type="EMBL" id="PIA50002.1"/>
    </source>
</evidence>
<name>A0A2G5E2J9_AQUCA</name>
<dbReference type="SUPFAM" id="SSF81383">
    <property type="entry name" value="F-box domain"/>
    <property type="match status" value="1"/>
</dbReference>
<evidence type="ECO:0000313" key="3">
    <source>
        <dbReference type="Proteomes" id="UP000230069"/>
    </source>
</evidence>